<dbReference type="HOGENOM" id="CLU_1993255_0_0_1"/>
<dbReference type="InterPro" id="IPR027421">
    <property type="entry name" value="DNA_pol_lamdba_lyase_dom_sf"/>
</dbReference>
<proteinExistence type="predicted"/>
<dbReference type="Proteomes" id="UP000016927">
    <property type="component" value="Unassembled WGS sequence"/>
</dbReference>
<dbReference type="AlphaFoldDB" id="R0KSS3"/>
<protein>
    <submittedName>
        <fullName evidence="1">Uncharacterized protein</fullName>
    </submittedName>
</protein>
<evidence type="ECO:0000313" key="1">
    <source>
        <dbReference type="EMBL" id="EOB13811.1"/>
    </source>
</evidence>
<sequence length="125" mass="14727">MNIREIIIKKIKDLQKIAIKSNLRTKFIYNKILSAIEKDTTPILTLNHIKSIPNIGLKTYTLLVEHINKELEHSITTLEELESYNLILNKETYDRIKNMFNTPIKRIQIVESAKSKPVQYQDYTR</sequence>
<dbReference type="SUPFAM" id="SSF47802">
    <property type="entry name" value="DNA polymerase beta, N-terminal domain-like"/>
    <property type="match status" value="1"/>
</dbReference>
<dbReference type="EMBL" id="KB908966">
    <property type="protein sequence ID" value="EOB13811.1"/>
    <property type="molecule type" value="Genomic_DNA"/>
</dbReference>
<reference evidence="1 2" key="1">
    <citation type="journal article" date="2013" name="BMC Genomics">
        <title>Comparative genomics of parasitic silkworm microsporidia reveal an association between genome expansion and host adaptation.</title>
        <authorList>
            <person name="Pan G."/>
            <person name="Xu J."/>
            <person name="Li T."/>
            <person name="Xia Q."/>
            <person name="Liu S.L."/>
            <person name="Zhang G."/>
            <person name="Li S."/>
            <person name="Li C."/>
            <person name="Liu H."/>
            <person name="Yang L."/>
            <person name="Liu T."/>
            <person name="Zhang X."/>
            <person name="Wu Z."/>
            <person name="Fan W."/>
            <person name="Dang X."/>
            <person name="Xiang H."/>
            <person name="Tao M."/>
            <person name="Li Y."/>
            <person name="Hu J."/>
            <person name="Li Z."/>
            <person name="Lin L."/>
            <person name="Luo J."/>
            <person name="Geng L."/>
            <person name="Wang L."/>
            <person name="Long M."/>
            <person name="Wan Y."/>
            <person name="He N."/>
            <person name="Zhang Z."/>
            <person name="Lu C."/>
            <person name="Keeling P.J."/>
            <person name="Wang J."/>
            <person name="Xiang Z."/>
            <person name="Zhou Z."/>
        </authorList>
    </citation>
    <scope>NUCLEOTIDE SEQUENCE [LARGE SCALE GENOMIC DNA]</scope>
    <source>
        <strain evidence="2">CQ1 / CVCC 102059</strain>
    </source>
</reference>
<organism evidence="1 2">
    <name type="scientific">Nosema bombycis (strain CQ1 / CVCC 102059)</name>
    <name type="common">Microsporidian parasite</name>
    <name type="synonym">Pebrine of silkworm</name>
    <dbReference type="NCBI Taxonomy" id="578461"/>
    <lineage>
        <taxon>Eukaryota</taxon>
        <taxon>Fungi</taxon>
        <taxon>Fungi incertae sedis</taxon>
        <taxon>Microsporidia</taxon>
        <taxon>Nosematidae</taxon>
        <taxon>Nosema</taxon>
    </lineage>
</organism>
<name>R0KSS3_NOSB1</name>
<dbReference type="VEuPathDB" id="MicrosporidiaDB:NBO_58g0015"/>
<evidence type="ECO:0000313" key="2">
    <source>
        <dbReference type="Proteomes" id="UP000016927"/>
    </source>
</evidence>
<gene>
    <name evidence="1" type="ORF">NBO_58g0015</name>
</gene>
<keyword evidence="2" id="KW-1185">Reference proteome</keyword>
<accession>R0KSS3</accession>
<dbReference type="OrthoDB" id="5963188at2759"/>